<name>A0A836BN98_9CHLO</name>
<dbReference type="Gene3D" id="1.20.200.10">
    <property type="entry name" value="Fumarase/aspartase (Central domain)"/>
    <property type="match status" value="1"/>
</dbReference>
<evidence type="ECO:0000256" key="1">
    <source>
        <dbReference type="ARBA" id="ARBA00007238"/>
    </source>
</evidence>
<accession>A0A836BN98</accession>
<comment type="caution">
    <text evidence="3">The sequence shown here is derived from an EMBL/GenBank/DDBJ whole genome shotgun (WGS) entry which is preliminary data.</text>
</comment>
<feature type="region of interest" description="Disordered" evidence="2">
    <location>
        <begin position="42"/>
        <end position="66"/>
    </location>
</feature>
<dbReference type="SUPFAM" id="SSF48557">
    <property type="entry name" value="L-aspartase-like"/>
    <property type="match status" value="1"/>
</dbReference>
<dbReference type="AlphaFoldDB" id="A0A836BN98"/>
<reference evidence="3" key="1">
    <citation type="journal article" date="2020" name="bioRxiv">
        <title>Comparative genomics of Chlamydomonas.</title>
        <authorList>
            <person name="Craig R.J."/>
            <person name="Hasan A.R."/>
            <person name="Ness R.W."/>
            <person name="Keightley P.D."/>
        </authorList>
    </citation>
    <scope>NUCLEOTIDE SEQUENCE</scope>
    <source>
        <strain evidence="3">CCAP 11/70</strain>
    </source>
</reference>
<protein>
    <submittedName>
        <fullName evidence="3">Uncharacterized protein</fullName>
    </submittedName>
</protein>
<dbReference type="InterPro" id="IPR001106">
    <property type="entry name" value="Aromatic_Lyase"/>
</dbReference>
<dbReference type="Gene3D" id="1.10.275.10">
    <property type="entry name" value="Fumarase/aspartase (N-terminal domain)"/>
    <property type="match status" value="1"/>
</dbReference>
<dbReference type="Pfam" id="PF00221">
    <property type="entry name" value="Lyase_aromatic"/>
    <property type="match status" value="1"/>
</dbReference>
<dbReference type="OrthoDB" id="10051290at2759"/>
<dbReference type="InterPro" id="IPR024083">
    <property type="entry name" value="Fumarase/histidase_N"/>
</dbReference>
<dbReference type="Proteomes" id="UP000612055">
    <property type="component" value="Unassembled WGS sequence"/>
</dbReference>
<dbReference type="PANTHER" id="PTHR10362">
    <property type="entry name" value="HISTIDINE AMMONIA-LYASE"/>
    <property type="match status" value="1"/>
</dbReference>
<gene>
    <name evidence="3" type="ORF">HYH03_018057</name>
</gene>
<dbReference type="InterPro" id="IPR008948">
    <property type="entry name" value="L-Aspartase-like"/>
</dbReference>
<evidence type="ECO:0000313" key="3">
    <source>
        <dbReference type="EMBL" id="KAG2483026.1"/>
    </source>
</evidence>
<dbReference type="GO" id="GO:0003824">
    <property type="term" value="F:catalytic activity"/>
    <property type="evidence" value="ECO:0007669"/>
    <property type="project" value="InterPro"/>
</dbReference>
<organism evidence="3 4">
    <name type="scientific">Edaphochlamys debaryana</name>
    <dbReference type="NCBI Taxonomy" id="47281"/>
    <lineage>
        <taxon>Eukaryota</taxon>
        <taxon>Viridiplantae</taxon>
        <taxon>Chlorophyta</taxon>
        <taxon>core chlorophytes</taxon>
        <taxon>Chlorophyceae</taxon>
        <taxon>CS clade</taxon>
        <taxon>Chlamydomonadales</taxon>
        <taxon>Chlamydomonadales incertae sedis</taxon>
        <taxon>Edaphochlamys</taxon>
    </lineage>
</organism>
<keyword evidence="4" id="KW-1185">Reference proteome</keyword>
<proteinExistence type="inferred from homology"/>
<sequence>MAAKAFTVGGIGAQPSIDDVVKIAQGGLQVALDAAGAERIKKESPAPKQFQQEAYTAPAEPSAPSGPVLTVEQARAVLATRLLTVMNGRSGCRLQVAEYMVELLNKGVTPALPAAPTDAQVLTVLADTCHGTGGTVTAASVAAGGSGHPSSAALGSALASAIAAAGLTAPGLSAAERAVLTSGCCGAAGVGALAVAGGRKLLSLATAAAALSCEALGAPTKSFEADVVEAQGYKAAIGAADELLGLLEGSKRVDSLKERGAEPEAMAPFTAAPQRLGALGEALASAYACVRSEVQSGALAAKGSTTLAAPSPQLPAALLALARALLAAARDALRRAKAVGCGVGPAAAGAAPLEAGVAASLAEQLAAAEGSLAVAQRSMSAVGAAMMEDVEALPGVQAALAASAALRAAHEAVALEALAAVVGLRAIE</sequence>
<evidence type="ECO:0000313" key="4">
    <source>
        <dbReference type="Proteomes" id="UP000612055"/>
    </source>
</evidence>
<evidence type="ECO:0000256" key="2">
    <source>
        <dbReference type="SAM" id="MobiDB-lite"/>
    </source>
</evidence>
<comment type="similarity">
    <text evidence="1">Belongs to the PAL/histidase family.</text>
</comment>
<dbReference type="EMBL" id="JAEHOE010000192">
    <property type="protein sequence ID" value="KAG2483026.1"/>
    <property type="molecule type" value="Genomic_DNA"/>
</dbReference>
<feature type="non-terminal residue" evidence="3">
    <location>
        <position position="1"/>
    </location>
</feature>